<dbReference type="AlphaFoldDB" id="A0A1Y3B7P5"/>
<evidence type="ECO:0000313" key="2">
    <source>
        <dbReference type="EMBL" id="OTF76869.1"/>
    </source>
</evidence>
<organism evidence="2 3">
    <name type="scientific">Euroglyphus maynei</name>
    <name type="common">Mayne's house dust mite</name>
    <dbReference type="NCBI Taxonomy" id="6958"/>
    <lineage>
        <taxon>Eukaryota</taxon>
        <taxon>Metazoa</taxon>
        <taxon>Ecdysozoa</taxon>
        <taxon>Arthropoda</taxon>
        <taxon>Chelicerata</taxon>
        <taxon>Arachnida</taxon>
        <taxon>Acari</taxon>
        <taxon>Acariformes</taxon>
        <taxon>Sarcoptiformes</taxon>
        <taxon>Astigmata</taxon>
        <taxon>Psoroptidia</taxon>
        <taxon>Analgoidea</taxon>
        <taxon>Pyroglyphidae</taxon>
        <taxon>Pyroglyphinae</taxon>
        <taxon>Euroglyphus</taxon>
    </lineage>
</organism>
<keyword evidence="3" id="KW-1185">Reference proteome</keyword>
<feature type="compositionally biased region" description="Gly residues" evidence="1">
    <location>
        <begin position="26"/>
        <end position="43"/>
    </location>
</feature>
<evidence type="ECO:0000256" key="1">
    <source>
        <dbReference type="SAM" id="MobiDB-lite"/>
    </source>
</evidence>
<dbReference type="Proteomes" id="UP000194236">
    <property type="component" value="Unassembled WGS sequence"/>
</dbReference>
<accession>A0A1Y3B7P5</accession>
<reference evidence="2 3" key="1">
    <citation type="submission" date="2017-03" db="EMBL/GenBank/DDBJ databases">
        <title>Genome Survey of Euroglyphus maynei.</title>
        <authorList>
            <person name="Arlian L.G."/>
            <person name="Morgan M.S."/>
            <person name="Rider S.D."/>
        </authorList>
    </citation>
    <scope>NUCLEOTIDE SEQUENCE [LARGE SCALE GENOMIC DNA]</scope>
    <source>
        <strain evidence="2">Arlian Lab</strain>
        <tissue evidence="2">Whole body</tissue>
    </source>
</reference>
<gene>
    <name evidence="2" type="ORF">BLA29_014672</name>
</gene>
<comment type="caution">
    <text evidence="2">The sequence shown here is derived from an EMBL/GenBank/DDBJ whole genome shotgun (WGS) entry which is preliminary data.</text>
</comment>
<proteinExistence type="predicted"/>
<dbReference type="EMBL" id="MUJZ01035391">
    <property type="protein sequence ID" value="OTF76869.1"/>
    <property type="molecule type" value="Genomic_DNA"/>
</dbReference>
<evidence type="ECO:0000313" key="3">
    <source>
        <dbReference type="Proteomes" id="UP000194236"/>
    </source>
</evidence>
<feature type="non-terminal residue" evidence="2">
    <location>
        <position position="96"/>
    </location>
</feature>
<feature type="region of interest" description="Disordered" evidence="1">
    <location>
        <begin position="16"/>
        <end position="75"/>
    </location>
</feature>
<protein>
    <submittedName>
        <fullName evidence="2">Uncharacterized protein</fullName>
    </submittedName>
</protein>
<sequence length="96" mass="9936">MAERIDMSLDDIIKRDRISTGRRGRGAGAKGGRGGRSFGGNRGGAASTGRKSSNIRKIGATARQMKTGGGGGAGGLRRTKLTTVCEIESIFSLIII</sequence>
<name>A0A1Y3B7P5_EURMA</name>